<dbReference type="SUPFAM" id="SSF55326">
    <property type="entry name" value="PurM N-terminal domain-like"/>
    <property type="match status" value="1"/>
</dbReference>
<comment type="similarity">
    <text evidence="2 12">Belongs to the AIR synthase family.</text>
</comment>
<proteinExistence type="inferred from homology"/>
<gene>
    <name evidence="12" type="primary">purM</name>
    <name evidence="15" type="ORF">DFE_1853</name>
</gene>
<dbReference type="GO" id="GO:0006189">
    <property type="term" value="P:'de novo' IMP biosynthetic process"/>
    <property type="evidence" value="ECO:0007669"/>
    <property type="project" value="UniProtKB-UniRule"/>
</dbReference>
<dbReference type="Proteomes" id="UP000269883">
    <property type="component" value="Chromosome"/>
</dbReference>
<evidence type="ECO:0000256" key="9">
    <source>
        <dbReference type="ARBA" id="ARBA00032931"/>
    </source>
</evidence>
<sequence length="354" mass="37878">MTDRAKAYTEAGVDIHAGNAFVSRIKDMVASTFTGGVITDIGGFGGLFKLDTSSMEEPVLVAGTDGVGTKLNLAFEYDVHDTIGIDLVAMSVNDILVQGAKPLFFLDYFATGKLEGDRATQVLAGIVEGCKQGECALLGGETAEMPDFYKPGEYDVSGFCVGVVDNANIVDGSAIRAGDAIVGLASSGVHSNGYSLVRKLAKEAGFGKDDAFPGTDKTAAEVLLEPTRIYVKTVRALMREMDIHGMCHVTGGGFYDNIPRILPRGTKAEINFGTWDILPVFTWLMNQGKLTWPEMLQIFNCGIGYIVVVPQEQAEDVVSRVEGMGEKAYVIGTVERLKGDDAEQVIVNFEDAAC</sequence>
<reference evidence="15 16" key="1">
    <citation type="journal article" date="2018" name="Sci. Adv.">
        <title>Multi-heme cytochromes provide a pathway for survival in energy-limited environments.</title>
        <authorList>
            <person name="Deng X."/>
            <person name="Dohmae N."/>
            <person name="Nealson K.H."/>
            <person name="Hashimoto K."/>
            <person name="Okamoto A."/>
        </authorList>
    </citation>
    <scope>NUCLEOTIDE SEQUENCE [LARGE SCALE GENOMIC DNA]</scope>
    <source>
        <strain evidence="15 16">IS5</strain>
    </source>
</reference>
<dbReference type="HAMAP" id="MF_00741">
    <property type="entry name" value="AIRS"/>
    <property type="match status" value="1"/>
</dbReference>
<comment type="pathway">
    <text evidence="1 12">Purine metabolism; IMP biosynthesis via de novo pathway; 5-amino-1-(5-phospho-D-ribosyl)imidazole from N(2)-formyl-N(1)-(5-phospho-D-ribosyl)glycinamide: step 2/2.</text>
</comment>
<keyword evidence="16" id="KW-1185">Reference proteome</keyword>
<dbReference type="UniPathway" id="UPA00074">
    <property type="reaction ID" value="UER00129"/>
</dbReference>
<evidence type="ECO:0000256" key="10">
    <source>
        <dbReference type="ARBA" id="ARBA00033093"/>
    </source>
</evidence>
<dbReference type="NCBIfam" id="TIGR00878">
    <property type="entry name" value="purM"/>
    <property type="match status" value="1"/>
</dbReference>
<feature type="domain" description="PurM-like N-terminal" evidence="13">
    <location>
        <begin position="59"/>
        <end position="164"/>
    </location>
</feature>
<dbReference type="GO" id="GO:0005524">
    <property type="term" value="F:ATP binding"/>
    <property type="evidence" value="ECO:0007669"/>
    <property type="project" value="UniProtKB-KW"/>
</dbReference>
<comment type="subcellular location">
    <subcellularLocation>
        <location evidence="12">Cytoplasm</location>
    </subcellularLocation>
</comment>
<dbReference type="CDD" id="cd02196">
    <property type="entry name" value="PurM"/>
    <property type="match status" value="1"/>
</dbReference>
<evidence type="ECO:0000256" key="12">
    <source>
        <dbReference type="HAMAP-Rule" id="MF_00741"/>
    </source>
</evidence>
<dbReference type="PANTHER" id="PTHR10520">
    <property type="entry name" value="TRIFUNCTIONAL PURINE BIOSYNTHETIC PROTEIN ADENOSINE-3-RELATED"/>
    <property type="match status" value="1"/>
</dbReference>
<keyword evidence="12" id="KW-0658">Purine biosynthesis</keyword>
<dbReference type="GO" id="GO:0046084">
    <property type="term" value="P:adenine biosynthetic process"/>
    <property type="evidence" value="ECO:0007669"/>
    <property type="project" value="TreeGrafter"/>
</dbReference>
<evidence type="ECO:0000256" key="1">
    <source>
        <dbReference type="ARBA" id="ARBA00004686"/>
    </source>
</evidence>
<dbReference type="FunFam" id="3.30.1330.10:FF:000001">
    <property type="entry name" value="Phosphoribosylformylglycinamidine cyclo-ligase"/>
    <property type="match status" value="1"/>
</dbReference>
<evidence type="ECO:0000256" key="6">
    <source>
        <dbReference type="ARBA" id="ARBA00022741"/>
    </source>
</evidence>
<dbReference type="GO" id="GO:0004637">
    <property type="term" value="F:phosphoribosylamine-glycine ligase activity"/>
    <property type="evidence" value="ECO:0007669"/>
    <property type="project" value="TreeGrafter"/>
</dbReference>
<feature type="domain" description="PurM-like C-terminal" evidence="14">
    <location>
        <begin position="176"/>
        <end position="336"/>
    </location>
</feature>
<name>A0A2Z6AZB0_9BACT</name>
<dbReference type="Gene3D" id="3.90.650.10">
    <property type="entry name" value="PurM-like C-terminal domain"/>
    <property type="match status" value="1"/>
</dbReference>
<dbReference type="Pfam" id="PF02769">
    <property type="entry name" value="AIRS_C"/>
    <property type="match status" value="1"/>
</dbReference>
<dbReference type="RefSeq" id="WP_126378786.1">
    <property type="nucleotide sequence ID" value="NZ_AP017378.1"/>
</dbReference>
<evidence type="ECO:0000259" key="13">
    <source>
        <dbReference type="Pfam" id="PF00586"/>
    </source>
</evidence>
<dbReference type="KEGG" id="dfl:DFE_1853"/>
<dbReference type="FunFam" id="3.90.650.10:FF:000001">
    <property type="entry name" value="Phosphoribosylformylglycinamidine cyclo-ligase"/>
    <property type="match status" value="1"/>
</dbReference>
<dbReference type="InterPro" id="IPR036676">
    <property type="entry name" value="PurM-like_C_sf"/>
</dbReference>
<keyword evidence="6 12" id="KW-0547">Nucleotide-binding</keyword>
<evidence type="ECO:0000256" key="3">
    <source>
        <dbReference type="ARBA" id="ARBA00013047"/>
    </source>
</evidence>
<evidence type="ECO:0000256" key="8">
    <source>
        <dbReference type="ARBA" id="ARBA00031908"/>
    </source>
</evidence>
<dbReference type="InterPro" id="IPR004733">
    <property type="entry name" value="PurM_cligase"/>
</dbReference>
<dbReference type="InterPro" id="IPR036921">
    <property type="entry name" value="PurM-like_N_sf"/>
</dbReference>
<evidence type="ECO:0000313" key="16">
    <source>
        <dbReference type="Proteomes" id="UP000269883"/>
    </source>
</evidence>
<evidence type="ECO:0000256" key="11">
    <source>
        <dbReference type="ARBA" id="ARBA00049057"/>
    </source>
</evidence>
<dbReference type="GO" id="GO:0005829">
    <property type="term" value="C:cytosol"/>
    <property type="evidence" value="ECO:0007669"/>
    <property type="project" value="TreeGrafter"/>
</dbReference>
<evidence type="ECO:0000256" key="2">
    <source>
        <dbReference type="ARBA" id="ARBA00010280"/>
    </source>
</evidence>
<keyword evidence="5 12" id="KW-0436">Ligase</keyword>
<dbReference type="EMBL" id="AP017378">
    <property type="protein sequence ID" value="BBD08579.1"/>
    <property type="molecule type" value="Genomic_DNA"/>
</dbReference>
<evidence type="ECO:0000256" key="5">
    <source>
        <dbReference type="ARBA" id="ARBA00022598"/>
    </source>
</evidence>
<dbReference type="AlphaFoldDB" id="A0A2Z6AZB0"/>
<comment type="catalytic activity">
    <reaction evidence="11 12">
        <text>2-formamido-N(1)-(5-O-phospho-beta-D-ribosyl)acetamidine + ATP = 5-amino-1-(5-phospho-beta-D-ribosyl)imidazole + ADP + phosphate + H(+)</text>
        <dbReference type="Rhea" id="RHEA:23032"/>
        <dbReference type="ChEBI" id="CHEBI:15378"/>
        <dbReference type="ChEBI" id="CHEBI:30616"/>
        <dbReference type="ChEBI" id="CHEBI:43474"/>
        <dbReference type="ChEBI" id="CHEBI:137981"/>
        <dbReference type="ChEBI" id="CHEBI:147287"/>
        <dbReference type="ChEBI" id="CHEBI:456216"/>
        <dbReference type="EC" id="6.3.3.1"/>
    </reaction>
</comment>
<dbReference type="Pfam" id="PF00586">
    <property type="entry name" value="AIRS"/>
    <property type="match status" value="1"/>
</dbReference>
<protein>
    <recommendedName>
        <fullName evidence="4 12">Phosphoribosylformylglycinamidine cyclo-ligase</fullName>
        <ecNumber evidence="3 12">6.3.3.1</ecNumber>
    </recommendedName>
    <alternativeName>
        <fullName evidence="9 12">AIR synthase</fullName>
    </alternativeName>
    <alternativeName>
        <fullName evidence="10 12">AIRS</fullName>
    </alternativeName>
    <alternativeName>
        <fullName evidence="8 12">Phosphoribosyl-aminoimidazole synthetase</fullName>
    </alternativeName>
</protein>
<evidence type="ECO:0000256" key="4">
    <source>
        <dbReference type="ARBA" id="ARBA00020367"/>
    </source>
</evidence>
<evidence type="ECO:0000313" key="15">
    <source>
        <dbReference type="EMBL" id="BBD08579.1"/>
    </source>
</evidence>
<dbReference type="Gene3D" id="3.30.1330.10">
    <property type="entry name" value="PurM-like, N-terminal domain"/>
    <property type="match status" value="1"/>
</dbReference>
<keyword evidence="12" id="KW-0963">Cytoplasm</keyword>
<organism evidence="15 16">
    <name type="scientific">Desulfovibrio ferrophilus</name>
    <dbReference type="NCBI Taxonomy" id="241368"/>
    <lineage>
        <taxon>Bacteria</taxon>
        <taxon>Pseudomonadati</taxon>
        <taxon>Thermodesulfobacteriota</taxon>
        <taxon>Desulfovibrionia</taxon>
        <taxon>Desulfovibrionales</taxon>
        <taxon>Desulfovibrionaceae</taxon>
        <taxon>Desulfovibrio</taxon>
    </lineage>
</organism>
<dbReference type="GO" id="GO:0004641">
    <property type="term" value="F:phosphoribosylformylglycinamidine cyclo-ligase activity"/>
    <property type="evidence" value="ECO:0007669"/>
    <property type="project" value="UniProtKB-UniRule"/>
</dbReference>
<keyword evidence="7 12" id="KW-0067">ATP-binding</keyword>
<accession>A0A2Z6AZB0</accession>
<evidence type="ECO:0000259" key="14">
    <source>
        <dbReference type="Pfam" id="PF02769"/>
    </source>
</evidence>
<dbReference type="InterPro" id="IPR010918">
    <property type="entry name" value="PurM-like_C_dom"/>
</dbReference>
<dbReference type="PANTHER" id="PTHR10520:SF12">
    <property type="entry name" value="TRIFUNCTIONAL PURINE BIOSYNTHETIC PROTEIN ADENOSINE-3"/>
    <property type="match status" value="1"/>
</dbReference>
<dbReference type="SUPFAM" id="SSF56042">
    <property type="entry name" value="PurM C-terminal domain-like"/>
    <property type="match status" value="1"/>
</dbReference>
<dbReference type="EC" id="6.3.3.1" evidence="3 12"/>
<evidence type="ECO:0000256" key="7">
    <source>
        <dbReference type="ARBA" id="ARBA00022840"/>
    </source>
</evidence>
<dbReference type="InterPro" id="IPR016188">
    <property type="entry name" value="PurM-like_N"/>
</dbReference>
<dbReference type="OrthoDB" id="9777881at2"/>